<organism evidence="3 4">
    <name type="scientific">Phragmitibacter flavus</name>
    <dbReference type="NCBI Taxonomy" id="2576071"/>
    <lineage>
        <taxon>Bacteria</taxon>
        <taxon>Pseudomonadati</taxon>
        <taxon>Verrucomicrobiota</taxon>
        <taxon>Verrucomicrobiia</taxon>
        <taxon>Verrucomicrobiales</taxon>
        <taxon>Verrucomicrobiaceae</taxon>
        <taxon>Phragmitibacter</taxon>
    </lineage>
</organism>
<evidence type="ECO:0000259" key="1">
    <source>
        <dbReference type="Pfam" id="PF00501"/>
    </source>
</evidence>
<dbReference type="AlphaFoldDB" id="A0A5R8KEQ9"/>
<dbReference type="SUPFAM" id="SSF56801">
    <property type="entry name" value="Acetyl-CoA synthetase-like"/>
    <property type="match status" value="1"/>
</dbReference>
<reference evidence="3 4" key="1">
    <citation type="submission" date="2019-05" db="EMBL/GenBank/DDBJ databases">
        <title>Verrucobacter flavum gen. nov., sp. nov. a new member of the family Verrucomicrobiaceae.</title>
        <authorList>
            <person name="Szuroczki S."/>
            <person name="Abbaszade G."/>
            <person name="Szabo A."/>
            <person name="Felfoldi T."/>
            <person name="Schumann P."/>
            <person name="Boka K."/>
            <person name="Keki Z."/>
            <person name="Toumi M."/>
            <person name="Toth E."/>
        </authorList>
    </citation>
    <scope>NUCLEOTIDE SEQUENCE [LARGE SCALE GENOMIC DNA]</scope>
    <source>
        <strain evidence="3 4">MG-N-17</strain>
    </source>
</reference>
<gene>
    <name evidence="3" type="ORF">FEM03_10755</name>
</gene>
<protein>
    <submittedName>
        <fullName evidence="3">Phenylacetate--CoA ligase</fullName>
    </submittedName>
</protein>
<dbReference type="PANTHER" id="PTHR43845">
    <property type="entry name" value="BLR5969 PROTEIN"/>
    <property type="match status" value="1"/>
</dbReference>
<dbReference type="GO" id="GO:0016874">
    <property type="term" value="F:ligase activity"/>
    <property type="evidence" value="ECO:0007669"/>
    <property type="project" value="UniProtKB-KW"/>
</dbReference>
<dbReference type="OrthoDB" id="580775at2"/>
<sequence>MADVILQQAKLERLFSLVRGMTDSFYGRRLAGYKLNWHNFTRLPFTTKDDLLHDRLMHAPFGSNFTGPSAEYTRFCQTSGTSSGQPMAVLDTPESWNRMLDCWRQVFRAAGLKRGEDRVFFAFSFGPFLGFWTAFEAAAGEYLAMPGGGLSSTARLETMARYQATVLCCTPTYALRLGESIGAPSGVGLDQLAVKKIIVAGEAGGSLPTTRQRLRELWGGAQIFDHHGMTEVGPVSYEDPHHEGSLCVIEDAYLAEVLDGEGREVADGHEGELVLTTLDRVASPLIRYRTGDWVCKQRIDGQLFLEGGILARCDDMVVIRGVNIYPSAIENVVRRMPEVAEFMVEQRRVDSMEEIEVLIEAHGGQDAAQLARRLEGRLKDTFALRIPVRVAEAMTLPRYEFKSQRWRRVG</sequence>
<proteinExistence type="predicted"/>
<dbReference type="RefSeq" id="WP_138086251.1">
    <property type="nucleotide sequence ID" value="NZ_VAUV01000007.1"/>
</dbReference>
<dbReference type="InterPro" id="IPR042099">
    <property type="entry name" value="ANL_N_sf"/>
</dbReference>
<dbReference type="EMBL" id="VAUV01000007">
    <property type="protein sequence ID" value="TLD70780.1"/>
    <property type="molecule type" value="Genomic_DNA"/>
</dbReference>
<keyword evidence="3" id="KW-0436">Ligase</keyword>
<keyword evidence="4" id="KW-1185">Reference proteome</keyword>
<dbReference type="InterPro" id="IPR000873">
    <property type="entry name" value="AMP-dep_synth/lig_dom"/>
</dbReference>
<dbReference type="PANTHER" id="PTHR43845:SF1">
    <property type="entry name" value="BLR5969 PROTEIN"/>
    <property type="match status" value="1"/>
</dbReference>
<dbReference type="Proteomes" id="UP000306196">
    <property type="component" value="Unassembled WGS sequence"/>
</dbReference>
<dbReference type="InterPro" id="IPR028154">
    <property type="entry name" value="AMP-dep_Lig_C"/>
</dbReference>
<accession>A0A5R8KEQ9</accession>
<dbReference type="InterPro" id="IPR045851">
    <property type="entry name" value="AMP-bd_C_sf"/>
</dbReference>
<feature type="domain" description="AMP-dependent ligase C-terminal" evidence="2">
    <location>
        <begin position="321"/>
        <end position="405"/>
    </location>
</feature>
<evidence type="ECO:0000313" key="4">
    <source>
        <dbReference type="Proteomes" id="UP000306196"/>
    </source>
</evidence>
<dbReference type="Pfam" id="PF14535">
    <property type="entry name" value="AMP-binding_C_2"/>
    <property type="match status" value="1"/>
</dbReference>
<name>A0A5R8KEQ9_9BACT</name>
<dbReference type="Gene3D" id="3.40.50.12780">
    <property type="entry name" value="N-terminal domain of ligase-like"/>
    <property type="match status" value="1"/>
</dbReference>
<dbReference type="Gene3D" id="3.30.300.30">
    <property type="match status" value="1"/>
</dbReference>
<feature type="domain" description="AMP-dependent synthetase/ligase" evidence="1">
    <location>
        <begin position="78"/>
        <end position="275"/>
    </location>
</feature>
<comment type="caution">
    <text evidence="3">The sequence shown here is derived from an EMBL/GenBank/DDBJ whole genome shotgun (WGS) entry which is preliminary data.</text>
</comment>
<dbReference type="Pfam" id="PF00501">
    <property type="entry name" value="AMP-binding"/>
    <property type="match status" value="1"/>
</dbReference>
<evidence type="ECO:0000259" key="2">
    <source>
        <dbReference type="Pfam" id="PF14535"/>
    </source>
</evidence>
<evidence type="ECO:0000313" key="3">
    <source>
        <dbReference type="EMBL" id="TLD70780.1"/>
    </source>
</evidence>